<dbReference type="InterPro" id="IPR013785">
    <property type="entry name" value="Aldolase_TIM"/>
</dbReference>
<sequence>MAAAAESRLFQPLKLTPRITLAHRLAMAPLTRFRSDDEHVPIVPLMTTYYSQRASVPGTLLVTEATFISPAAGGYDNVPGIYNAAQIAAWKKITDAVHAKGSFIFCQLWSLGRAANPEVLAKEGGFKLKSSSAVPMEEGAPVPEEMTVAEVRERVAEYAAAAKNAIEAGFDGVEIHGANGYLIDQFLQDTCNQRTDEYGGSVENRSRFALEVVKAVVEAVGAERTGIRLSPYSTFQGMKMKKDLVPQFEDVIRKINGFGLAYLHLTQSRVAGNMDVQPGEDEESLAFAAKLWDGPLLIAGGLTPETAKHLVDYEFPEKDVVATFGRHFISTPDLVFRIKEGIELNQYDRDTFYKAKSPVGYIDQPFSKEFEKVYGAQALN</sequence>
<keyword evidence="4" id="KW-1185">Reference proteome</keyword>
<evidence type="ECO:0000313" key="3">
    <source>
        <dbReference type="EMBL" id="KAK3488002.1"/>
    </source>
</evidence>
<dbReference type="Gene3D" id="3.20.20.70">
    <property type="entry name" value="Aldolase class I"/>
    <property type="match status" value="1"/>
</dbReference>
<dbReference type="InterPro" id="IPR045247">
    <property type="entry name" value="Oye-like"/>
</dbReference>
<dbReference type="GO" id="GO:0010181">
    <property type="term" value="F:FMN binding"/>
    <property type="evidence" value="ECO:0007669"/>
    <property type="project" value="InterPro"/>
</dbReference>
<dbReference type="InterPro" id="IPR001155">
    <property type="entry name" value="OxRdtase_FMN_N"/>
</dbReference>
<dbReference type="AlphaFoldDB" id="A0AAJ0I2P4"/>
<dbReference type="RefSeq" id="XP_062690129.1">
    <property type="nucleotide sequence ID" value="XM_062833716.1"/>
</dbReference>
<protein>
    <recommendedName>
        <fullName evidence="2">NADH:flavin oxidoreductase/NADH oxidase N-terminal domain-containing protein</fullName>
    </recommendedName>
</protein>
<proteinExistence type="predicted"/>
<dbReference type="CDD" id="cd02933">
    <property type="entry name" value="OYE_like_FMN"/>
    <property type="match status" value="1"/>
</dbReference>
<dbReference type="Pfam" id="PF00724">
    <property type="entry name" value="Oxidored_FMN"/>
    <property type="match status" value="1"/>
</dbReference>
<dbReference type="SUPFAM" id="SSF51395">
    <property type="entry name" value="FMN-linked oxidoreductases"/>
    <property type="match status" value="1"/>
</dbReference>
<dbReference type="PANTHER" id="PTHR22893">
    <property type="entry name" value="NADH OXIDOREDUCTASE-RELATED"/>
    <property type="match status" value="1"/>
</dbReference>
<dbReference type="PANTHER" id="PTHR22893:SF91">
    <property type="entry name" value="NADPH DEHYDROGENASE 2-RELATED"/>
    <property type="match status" value="1"/>
</dbReference>
<keyword evidence="1" id="KW-0285">Flavoprotein</keyword>
<accession>A0AAJ0I2P4</accession>
<name>A0AAJ0I2P4_9PEZI</name>
<dbReference type="Proteomes" id="UP001285908">
    <property type="component" value="Unassembled WGS sequence"/>
</dbReference>
<organism evidence="3 4">
    <name type="scientific">Neurospora hispaniola</name>
    <dbReference type="NCBI Taxonomy" id="588809"/>
    <lineage>
        <taxon>Eukaryota</taxon>
        <taxon>Fungi</taxon>
        <taxon>Dikarya</taxon>
        <taxon>Ascomycota</taxon>
        <taxon>Pezizomycotina</taxon>
        <taxon>Sordariomycetes</taxon>
        <taxon>Sordariomycetidae</taxon>
        <taxon>Sordariales</taxon>
        <taxon>Sordariaceae</taxon>
        <taxon>Neurospora</taxon>
    </lineage>
</organism>
<feature type="domain" description="NADH:flavin oxidoreductase/NADH oxidase N-terminal" evidence="2">
    <location>
        <begin position="9"/>
        <end position="345"/>
    </location>
</feature>
<evidence type="ECO:0000259" key="2">
    <source>
        <dbReference type="Pfam" id="PF00724"/>
    </source>
</evidence>
<dbReference type="GO" id="GO:0003959">
    <property type="term" value="F:NADPH dehydrogenase activity"/>
    <property type="evidence" value="ECO:0007669"/>
    <property type="project" value="TreeGrafter"/>
</dbReference>
<evidence type="ECO:0000313" key="4">
    <source>
        <dbReference type="Proteomes" id="UP001285908"/>
    </source>
</evidence>
<dbReference type="FunFam" id="3.20.20.70:FF:000138">
    <property type="entry name" value="NADPH dehydrogenase 1"/>
    <property type="match status" value="1"/>
</dbReference>
<dbReference type="EMBL" id="JAULSX010000007">
    <property type="protein sequence ID" value="KAK3488002.1"/>
    <property type="molecule type" value="Genomic_DNA"/>
</dbReference>
<evidence type="ECO:0000256" key="1">
    <source>
        <dbReference type="ARBA" id="ARBA00022630"/>
    </source>
</evidence>
<reference evidence="3 4" key="1">
    <citation type="journal article" date="2023" name="Mol. Phylogenet. Evol.">
        <title>Genome-scale phylogeny and comparative genomics of the fungal order Sordariales.</title>
        <authorList>
            <person name="Hensen N."/>
            <person name="Bonometti L."/>
            <person name="Westerberg I."/>
            <person name="Brannstrom I.O."/>
            <person name="Guillou S."/>
            <person name="Cros-Aarteil S."/>
            <person name="Calhoun S."/>
            <person name="Haridas S."/>
            <person name="Kuo A."/>
            <person name="Mondo S."/>
            <person name="Pangilinan J."/>
            <person name="Riley R."/>
            <person name="LaButti K."/>
            <person name="Andreopoulos B."/>
            <person name="Lipzen A."/>
            <person name="Chen C."/>
            <person name="Yan M."/>
            <person name="Daum C."/>
            <person name="Ng V."/>
            <person name="Clum A."/>
            <person name="Steindorff A."/>
            <person name="Ohm R.A."/>
            <person name="Martin F."/>
            <person name="Silar P."/>
            <person name="Natvig D.O."/>
            <person name="Lalanne C."/>
            <person name="Gautier V."/>
            <person name="Ament-Velasquez S.L."/>
            <person name="Kruys A."/>
            <person name="Hutchinson M.I."/>
            <person name="Powell A.J."/>
            <person name="Barry K."/>
            <person name="Miller A.N."/>
            <person name="Grigoriev I.V."/>
            <person name="Debuchy R."/>
            <person name="Gladieux P."/>
            <person name="Hiltunen Thoren M."/>
            <person name="Johannesson H."/>
        </authorList>
    </citation>
    <scope>NUCLEOTIDE SEQUENCE [LARGE SCALE GENOMIC DNA]</scope>
    <source>
        <strain evidence="3 4">FGSC 10403</strain>
    </source>
</reference>
<gene>
    <name evidence="3" type="ORF">B0T23DRAFT_220331</name>
</gene>
<dbReference type="GeneID" id="87871338"/>
<comment type="caution">
    <text evidence="3">The sequence shown here is derived from an EMBL/GenBank/DDBJ whole genome shotgun (WGS) entry which is preliminary data.</text>
</comment>